<dbReference type="Pfam" id="PF08238">
    <property type="entry name" value="Sel1"/>
    <property type="match status" value="3"/>
</dbReference>
<proteinExistence type="predicted"/>
<dbReference type="SUPFAM" id="SSF81901">
    <property type="entry name" value="HCP-like"/>
    <property type="match status" value="1"/>
</dbReference>
<keyword evidence="3" id="KW-1185">Reference proteome</keyword>
<dbReference type="PANTHER" id="PTHR45011:SF1">
    <property type="entry name" value="DAP3-BINDING CELL DEATH ENHANCER 1"/>
    <property type="match status" value="1"/>
</dbReference>
<reference evidence="2 3" key="1">
    <citation type="submission" date="2023-08" db="EMBL/GenBank/DDBJ databases">
        <title>Achromobacter seleniivolatilans sp. nov., isolated from seleniferous soil.</title>
        <authorList>
            <person name="Zhang S."/>
            <person name="Li K."/>
            <person name="Peng J."/>
            <person name="Zhao Q."/>
            <person name="Wang H."/>
            <person name="Guo Y."/>
        </authorList>
    </citation>
    <scope>NUCLEOTIDE SEQUENCE [LARGE SCALE GENOMIC DNA]</scope>
    <source>
        <strain evidence="2 3">R39</strain>
    </source>
</reference>
<name>A0ABY9M9Q1_9BURK</name>
<protein>
    <recommendedName>
        <fullName evidence="4">Sel1 repeat family protein</fullName>
    </recommendedName>
</protein>
<evidence type="ECO:0000313" key="2">
    <source>
        <dbReference type="EMBL" id="WMD22502.1"/>
    </source>
</evidence>
<gene>
    <name evidence="2" type="ORF">RAS12_09025</name>
</gene>
<dbReference type="RefSeq" id="WP_306947402.1">
    <property type="nucleotide sequence ID" value="NZ_CP132976.1"/>
</dbReference>
<dbReference type="Proteomes" id="UP001234798">
    <property type="component" value="Chromosome"/>
</dbReference>
<feature type="chain" id="PRO_5045072782" description="Sel1 repeat family protein" evidence="1">
    <location>
        <begin position="26"/>
        <end position="176"/>
    </location>
</feature>
<dbReference type="InterPro" id="IPR052748">
    <property type="entry name" value="ISR_Activator"/>
</dbReference>
<dbReference type="Gene3D" id="1.25.40.10">
    <property type="entry name" value="Tetratricopeptide repeat domain"/>
    <property type="match status" value="1"/>
</dbReference>
<dbReference type="EMBL" id="CP132976">
    <property type="protein sequence ID" value="WMD22502.1"/>
    <property type="molecule type" value="Genomic_DNA"/>
</dbReference>
<sequence>MQISIKHGIAASLAAFFLSQTPAIAEEARTLPQLQAEAEAGSAQAQFDYALKLFKIKERQQEGVEWIKKSAAQGDAKAQYLLGDIYLEGRFGVKADMEKTREWAEKSAGQGFDHGQRLMGIYMWNKKPEDIPEGCAWFTLAGDEDNIAQCQQYLTPAQKTALPARVAAIKKQYSLK</sequence>
<evidence type="ECO:0000256" key="1">
    <source>
        <dbReference type="SAM" id="SignalP"/>
    </source>
</evidence>
<evidence type="ECO:0000313" key="3">
    <source>
        <dbReference type="Proteomes" id="UP001234798"/>
    </source>
</evidence>
<evidence type="ECO:0008006" key="4">
    <source>
        <dbReference type="Google" id="ProtNLM"/>
    </source>
</evidence>
<keyword evidence="1" id="KW-0732">Signal</keyword>
<dbReference type="InterPro" id="IPR011990">
    <property type="entry name" value="TPR-like_helical_dom_sf"/>
</dbReference>
<feature type="signal peptide" evidence="1">
    <location>
        <begin position="1"/>
        <end position="25"/>
    </location>
</feature>
<dbReference type="SMART" id="SM00671">
    <property type="entry name" value="SEL1"/>
    <property type="match status" value="2"/>
</dbReference>
<dbReference type="PANTHER" id="PTHR45011">
    <property type="entry name" value="DAP3-BINDING CELL DEATH ENHANCER 1"/>
    <property type="match status" value="1"/>
</dbReference>
<organism evidence="2 3">
    <name type="scientific">Achromobacter seleniivolatilans</name>
    <dbReference type="NCBI Taxonomy" id="3047478"/>
    <lineage>
        <taxon>Bacteria</taxon>
        <taxon>Pseudomonadati</taxon>
        <taxon>Pseudomonadota</taxon>
        <taxon>Betaproteobacteria</taxon>
        <taxon>Burkholderiales</taxon>
        <taxon>Alcaligenaceae</taxon>
        <taxon>Achromobacter</taxon>
    </lineage>
</organism>
<dbReference type="InterPro" id="IPR006597">
    <property type="entry name" value="Sel1-like"/>
</dbReference>
<accession>A0ABY9M9Q1</accession>